<dbReference type="Proteomes" id="UP001148629">
    <property type="component" value="Unassembled WGS sequence"/>
</dbReference>
<reference evidence="1" key="1">
    <citation type="submission" date="2022-08" db="EMBL/GenBank/DDBJ databases">
        <title>Genome Sequence of Fusarium decemcellulare.</title>
        <authorList>
            <person name="Buettner E."/>
        </authorList>
    </citation>
    <scope>NUCLEOTIDE SEQUENCE</scope>
    <source>
        <strain evidence="1">Babe19</strain>
    </source>
</reference>
<proteinExistence type="predicted"/>
<organism evidence="1 2">
    <name type="scientific">Fusarium decemcellulare</name>
    <dbReference type="NCBI Taxonomy" id="57161"/>
    <lineage>
        <taxon>Eukaryota</taxon>
        <taxon>Fungi</taxon>
        <taxon>Dikarya</taxon>
        <taxon>Ascomycota</taxon>
        <taxon>Pezizomycotina</taxon>
        <taxon>Sordariomycetes</taxon>
        <taxon>Hypocreomycetidae</taxon>
        <taxon>Hypocreales</taxon>
        <taxon>Nectriaceae</taxon>
        <taxon>Fusarium</taxon>
        <taxon>Fusarium decemcellulare species complex</taxon>
    </lineage>
</organism>
<name>A0ACC1SGE5_9HYPO</name>
<gene>
    <name evidence="1" type="ORF">NM208_g5603</name>
</gene>
<accession>A0ACC1SGE5</accession>
<keyword evidence="2" id="KW-1185">Reference proteome</keyword>
<evidence type="ECO:0000313" key="2">
    <source>
        <dbReference type="Proteomes" id="UP001148629"/>
    </source>
</evidence>
<sequence length="764" mass="85949">MAKLTGWKRTSFYLTILVTSLTTLLTTVLLVSIFKLPQDAEGGQDLSGRGQSILWYGQCDKIARDSLWIHLAVNIISTGVLASSNFFMQSLVAPTRHEVDKAHARARWVEIGVQSIRNFRFISWTKILFWFLYSTSSIPLHLIFNSCILESKGSNGFLLLVAAESFVDDPWHGLTPLSNKEFGSSVQSDFVEWKDPDPNWRDPNRKTVKSIHDSLSAGRQSGSWEQISLEECIHRYNQTSASLTHYRHAIMVISNNNETSTPGWSRAEVVRGLNRHNHPESVDSINPLWLVVKYVRDGRVGYGDSSITDLYKGIPYMNSIWDHSNGVDVDAGRVNWREELFKPAYRSMQAHYCLSEKHEAQCHLSISNTLLLIVCTMCAFKCVLCVVVLRLRVWGREDPLMTPGDAISSFITTPDGETKGMCTLSLYDLRGGIKKRKLGGSTGYKLMQGPRPWHKVPRRTAGKAIPRNIWALSCTLITTSLAVGAWMFALAVRPQSIKDSRFGHDSQNQEIQDNNLESLPLLVMTTIANLPQLILSICYMAYNGLFTRMLAEFEWARYSISFQPLRVTEPRGKQRSTYRLQLPYRYSIPLLVISTILHWIYSNCIYVNNYESYSSLYPYKHTTTHSLQFSTKAILIALVASITVAITPLFLAFIKLPGQMVLAGGSSAVISAACHCVPVESPLDNQFRSKSSDSSSLWYESDATSARLILDAEDPLQTVARRRLKWGHILGDSCHDDLKTGHLAFGTEEQAMAEPEEGKYYSGS</sequence>
<evidence type="ECO:0000313" key="1">
    <source>
        <dbReference type="EMBL" id="KAJ3539145.1"/>
    </source>
</evidence>
<protein>
    <submittedName>
        <fullName evidence="1">Uncharacterized protein</fullName>
    </submittedName>
</protein>
<comment type="caution">
    <text evidence="1">The sequence shown here is derived from an EMBL/GenBank/DDBJ whole genome shotgun (WGS) entry which is preliminary data.</text>
</comment>
<dbReference type="EMBL" id="JANRMS010000476">
    <property type="protein sequence ID" value="KAJ3539145.1"/>
    <property type="molecule type" value="Genomic_DNA"/>
</dbReference>